<feature type="domain" description="Glutaredoxin" evidence="1">
    <location>
        <begin position="11"/>
        <end position="48"/>
    </location>
</feature>
<name>A0A7C2UJF4_9CREN</name>
<proteinExistence type="predicted"/>
<dbReference type="EMBL" id="DSFE01000059">
    <property type="protein sequence ID" value="HEU97748.1"/>
    <property type="molecule type" value="Genomic_DNA"/>
</dbReference>
<protein>
    <recommendedName>
        <fullName evidence="1">Glutaredoxin domain-containing protein</fullName>
    </recommendedName>
</protein>
<evidence type="ECO:0000259" key="1">
    <source>
        <dbReference type="Pfam" id="PF00462"/>
    </source>
</evidence>
<dbReference type="Gene3D" id="3.40.30.10">
    <property type="entry name" value="Glutaredoxin"/>
    <property type="match status" value="1"/>
</dbReference>
<dbReference type="InterPro" id="IPR002109">
    <property type="entry name" value="Glutaredoxin"/>
</dbReference>
<accession>A0A7C2UJF4</accession>
<dbReference type="InterPro" id="IPR036249">
    <property type="entry name" value="Thioredoxin-like_sf"/>
</dbReference>
<gene>
    <name evidence="2" type="ORF">ENO36_02690</name>
</gene>
<dbReference type="Proteomes" id="UP000885664">
    <property type="component" value="Unassembled WGS sequence"/>
</dbReference>
<dbReference type="Pfam" id="PF00462">
    <property type="entry name" value="Glutaredoxin"/>
    <property type="match status" value="1"/>
</dbReference>
<sequence length="92" mass="10539">MLSRKKNKRLLVYGMEGCIPCERAISYLKELGIEFDYVDIEKNSDARLDVEIIEGGDLLLPLIVEPVSEQIAIGCPVEMEKFKKEIWRILSP</sequence>
<reference evidence="2" key="1">
    <citation type="journal article" date="2020" name="mSystems">
        <title>Genome- and Community-Level Interaction Insights into Carbon Utilization and Element Cycling Functions of Hydrothermarchaeota in Hydrothermal Sediment.</title>
        <authorList>
            <person name="Zhou Z."/>
            <person name="Liu Y."/>
            <person name="Xu W."/>
            <person name="Pan J."/>
            <person name="Luo Z.H."/>
            <person name="Li M."/>
        </authorList>
    </citation>
    <scope>NUCLEOTIDE SEQUENCE [LARGE SCALE GENOMIC DNA]</scope>
    <source>
        <strain evidence="2">SpSt-1259</strain>
    </source>
</reference>
<organism evidence="2">
    <name type="scientific">Fervidicoccus fontis</name>
    <dbReference type="NCBI Taxonomy" id="683846"/>
    <lineage>
        <taxon>Archaea</taxon>
        <taxon>Thermoproteota</taxon>
        <taxon>Thermoprotei</taxon>
        <taxon>Fervidicoccales</taxon>
        <taxon>Fervidicoccaceae</taxon>
        <taxon>Fervidicoccus</taxon>
    </lineage>
</organism>
<evidence type="ECO:0000313" key="2">
    <source>
        <dbReference type="EMBL" id="HEU97748.1"/>
    </source>
</evidence>
<dbReference type="AlphaFoldDB" id="A0A7C2UJF4"/>
<comment type="caution">
    <text evidence="2">The sequence shown here is derived from an EMBL/GenBank/DDBJ whole genome shotgun (WGS) entry which is preliminary data.</text>
</comment>
<dbReference type="SUPFAM" id="SSF52833">
    <property type="entry name" value="Thioredoxin-like"/>
    <property type="match status" value="1"/>
</dbReference>